<reference evidence="16 17" key="1">
    <citation type="submission" date="2021-01" db="EMBL/GenBank/DDBJ databases">
        <title>Brevundimonas vitis sp. nov., an bacterium isolated from grape (Vitis vinifera).</title>
        <authorList>
            <person name="Jiang L."/>
            <person name="Lee J."/>
        </authorList>
    </citation>
    <scope>NUCLEOTIDE SEQUENCE [LARGE SCALE GENOMIC DNA]</scope>
    <source>
        <strain evidence="16 17">GRTSA-9</strain>
    </source>
</reference>
<keyword evidence="4" id="KW-0410">Iron transport</keyword>
<sequence length="798" mass="85952">MTLRQKSSGRKPIGRAALATSTAMIVCALLAPTAQAQDGTDSDAQDPRSRLVYDAPEIIVTARRRAENVQDVPISLTVVNGEALERTNTNNVGQLTQLAPSVQLLSSNPRNTAITIRGLGASYGLANDGLEQGVGVYVDQVYNARPATATLDFVDLDRIEILRGPQGTLFGKNTTAGALNITTRSASFTPEATIEGTVGDYGLDQFKLSVSGPLIGDLVAGRLSVVSTDRDGFIRNTTTGQLQNDAKSISLRGQLLIEPTPALTMRLYADYSRQETECCTQVYVRVAPTLRPAAQQYPSLAAGRGYAPPSLNPYDRLADVDADIQADQTHLGFSAITDYDFGPVTLTSITAYREWEWDPANDRDYVALDIVRQSANPSEQDQFSQEFRLASNGDSAVSWVGGLYYFNQTVATTGVTEYGSDATYWLLGGGLPDALLDGYKVFNTSSITTDSYAVFGQLTWEVTDRLRITPGLRYTVEDKSGSYLATVEGGLANPTPAQQTRRLGIARPQFYEAETSDDSLSGQVAVSYDVTEDVLAYVSYARGNKSGGINMAGIPTLPDGSPALNSAVVRPEDVTTYEVGLKTQAFDRRLTANLALYRTEIEDFQANVVDAGPGALRGYLASVEKVEIQGAELDLAFQPIDAFSAYANIAYTDGKYASFTNGPCPLERVGTSTAACDLSGEQFPGVSPWAVSTGGEYRLPFDGLGQFGELYLGADASYRSTYNSDATVSDYTEIKGYALVNLRAGFRSDDNWEAYVFVKNAFGEDYLQFVSVQTGNSGLVIGNPGDPRTIGVTIRARY</sequence>
<protein>
    <submittedName>
        <fullName evidence="16">TonB-dependent receptor</fullName>
    </submittedName>
</protein>
<dbReference type="Gene3D" id="2.40.170.20">
    <property type="entry name" value="TonB-dependent receptor, beta-barrel domain"/>
    <property type="match status" value="1"/>
</dbReference>
<keyword evidence="8 12" id="KW-0798">TonB box</keyword>
<feature type="domain" description="TonB-dependent receptor-like beta-barrel" evidence="14">
    <location>
        <begin position="299"/>
        <end position="760"/>
    </location>
</feature>
<accession>A0ABX7BQU1</accession>
<dbReference type="InterPro" id="IPR012910">
    <property type="entry name" value="Plug_dom"/>
</dbReference>
<evidence type="ECO:0000256" key="6">
    <source>
        <dbReference type="ARBA" id="ARBA00023004"/>
    </source>
</evidence>
<keyword evidence="17" id="KW-1185">Reference proteome</keyword>
<evidence type="ECO:0000256" key="3">
    <source>
        <dbReference type="ARBA" id="ARBA00022452"/>
    </source>
</evidence>
<dbReference type="InterPro" id="IPR036942">
    <property type="entry name" value="Beta-barrel_TonB_sf"/>
</dbReference>
<keyword evidence="9 11" id="KW-0472">Membrane</keyword>
<evidence type="ECO:0000256" key="13">
    <source>
        <dbReference type="SAM" id="SignalP"/>
    </source>
</evidence>
<proteinExistence type="inferred from homology"/>
<dbReference type="SUPFAM" id="SSF56935">
    <property type="entry name" value="Porins"/>
    <property type="match status" value="1"/>
</dbReference>
<evidence type="ECO:0000256" key="5">
    <source>
        <dbReference type="ARBA" id="ARBA00022692"/>
    </source>
</evidence>
<keyword evidence="10 11" id="KW-0998">Cell outer membrane</keyword>
<keyword evidence="16" id="KW-0675">Receptor</keyword>
<dbReference type="PANTHER" id="PTHR32552:SF81">
    <property type="entry name" value="TONB-DEPENDENT OUTER MEMBRANE RECEPTOR"/>
    <property type="match status" value="1"/>
</dbReference>
<dbReference type="PROSITE" id="PS52016">
    <property type="entry name" value="TONB_DEPENDENT_REC_3"/>
    <property type="match status" value="1"/>
</dbReference>
<evidence type="ECO:0000256" key="8">
    <source>
        <dbReference type="ARBA" id="ARBA00023077"/>
    </source>
</evidence>
<evidence type="ECO:0000256" key="12">
    <source>
        <dbReference type="RuleBase" id="RU003357"/>
    </source>
</evidence>
<evidence type="ECO:0000256" key="4">
    <source>
        <dbReference type="ARBA" id="ARBA00022496"/>
    </source>
</evidence>
<keyword evidence="3 11" id="KW-1134">Transmembrane beta strand</keyword>
<dbReference type="InterPro" id="IPR000531">
    <property type="entry name" value="Beta-barrel_TonB"/>
</dbReference>
<evidence type="ECO:0000313" key="16">
    <source>
        <dbReference type="EMBL" id="QQQ18479.1"/>
    </source>
</evidence>
<organism evidence="16 17">
    <name type="scientific">Brevundimonas vitisensis</name>
    <dbReference type="NCBI Taxonomy" id="2800818"/>
    <lineage>
        <taxon>Bacteria</taxon>
        <taxon>Pseudomonadati</taxon>
        <taxon>Pseudomonadota</taxon>
        <taxon>Alphaproteobacteria</taxon>
        <taxon>Caulobacterales</taxon>
        <taxon>Caulobacteraceae</taxon>
        <taxon>Brevundimonas</taxon>
    </lineage>
</organism>
<evidence type="ECO:0000256" key="9">
    <source>
        <dbReference type="ARBA" id="ARBA00023136"/>
    </source>
</evidence>
<keyword evidence="2 11" id="KW-0813">Transport</keyword>
<keyword evidence="5 11" id="KW-0812">Transmembrane</keyword>
<feature type="chain" id="PRO_5046091139" evidence="13">
    <location>
        <begin position="37"/>
        <end position="798"/>
    </location>
</feature>
<evidence type="ECO:0000256" key="1">
    <source>
        <dbReference type="ARBA" id="ARBA00004571"/>
    </source>
</evidence>
<evidence type="ECO:0000256" key="2">
    <source>
        <dbReference type="ARBA" id="ARBA00022448"/>
    </source>
</evidence>
<evidence type="ECO:0000256" key="11">
    <source>
        <dbReference type="PROSITE-ProRule" id="PRU01360"/>
    </source>
</evidence>
<keyword evidence="13" id="KW-0732">Signal</keyword>
<dbReference type="Pfam" id="PF00593">
    <property type="entry name" value="TonB_dep_Rec_b-barrel"/>
    <property type="match status" value="1"/>
</dbReference>
<evidence type="ECO:0000313" key="17">
    <source>
        <dbReference type="Proteomes" id="UP000595448"/>
    </source>
</evidence>
<feature type="signal peptide" evidence="13">
    <location>
        <begin position="1"/>
        <end position="36"/>
    </location>
</feature>
<evidence type="ECO:0000259" key="14">
    <source>
        <dbReference type="Pfam" id="PF00593"/>
    </source>
</evidence>
<keyword evidence="6" id="KW-0408">Iron</keyword>
<feature type="domain" description="TonB-dependent receptor plug" evidence="15">
    <location>
        <begin position="69"/>
        <end position="178"/>
    </location>
</feature>
<dbReference type="CDD" id="cd01347">
    <property type="entry name" value="ligand_gated_channel"/>
    <property type="match status" value="1"/>
</dbReference>
<comment type="similarity">
    <text evidence="11 12">Belongs to the TonB-dependent receptor family.</text>
</comment>
<evidence type="ECO:0000256" key="10">
    <source>
        <dbReference type="ARBA" id="ARBA00023237"/>
    </source>
</evidence>
<gene>
    <name evidence="16" type="ORF">JIP62_14495</name>
</gene>
<dbReference type="InterPro" id="IPR039426">
    <property type="entry name" value="TonB-dep_rcpt-like"/>
</dbReference>
<evidence type="ECO:0000256" key="7">
    <source>
        <dbReference type="ARBA" id="ARBA00023065"/>
    </source>
</evidence>
<dbReference type="Pfam" id="PF07715">
    <property type="entry name" value="Plug"/>
    <property type="match status" value="1"/>
</dbReference>
<name>A0ABX7BQU1_9CAUL</name>
<dbReference type="PANTHER" id="PTHR32552">
    <property type="entry name" value="FERRICHROME IRON RECEPTOR-RELATED"/>
    <property type="match status" value="1"/>
</dbReference>
<dbReference type="EMBL" id="CP067977">
    <property type="protein sequence ID" value="QQQ18479.1"/>
    <property type="molecule type" value="Genomic_DNA"/>
</dbReference>
<dbReference type="RefSeq" id="WP_201102849.1">
    <property type="nucleotide sequence ID" value="NZ_CP067977.1"/>
</dbReference>
<keyword evidence="7" id="KW-0406">Ion transport</keyword>
<dbReference type="Proteomes" id="UP000595448">
    <property type="component" value="Chromosome"/>
</dbReference>
<comment type="subcellular location">
    <subcellularLocation>
        <location evidence="1 11">Cell outer membrane</location>
        <topology evidence="1 11">Multi-pass membrane protein</topology>
    </subcellularLocation>
</comment>
<evidence type="ECO:0000259" key="15">
    <source>
        <dbReference type="Pfam" id="PF07715"/>
    </source>
</evidence>